<dbReference type="PANTHER" id="PTHR46383:SF3">
    <property type="entry name" value="ASPARTATE AMINOTRANSFERASE-RELATED"/>
    <property type="match status" value="1"/>
</dbReference>
<dbReference type="eggNOG" id="COG0436">
    <property type="taxonomic scope" value="Bacteria"/>
</dbReference>
<reference evidence="9" key="1">
    <citation type="submission" date="2009-12" db="EMBL/GenBank/DDBJ databases">
        <title>Sequence of Clostridiales genomosp. BVAB3 str. UPII9-5.</title>
        <authorList>
            <person name="Madupu R."/>
            <person name="Durkin A.S."/>
            <person name="Torralba M."/>
            <person name="Methe B."/>
            <person name="Sutton G.G."/>
            <person name="Strausberg R.L."/>
            <person name="Nelson K.E."/>
        </authorList>
    </citation>
    <scope>NUCLEOTIDE SEQUENCE [LARGE SCALE GENOMIC DNA]</scope>
    <source>
        <strain evidence="9">W1219</strain>
    </source>
</reference>
<proteinExistence type="inferred from homology"/>
<protein>
    <recommendedName>
        <fullName evidence="6">Aminotransferase</fullName>
        <ecNumber evidence="6">2.6.1.-</ecNumber>
    </recommendedName>
</protein>
<dbReference type="InterPro" id="IPR004839">
    <property type="entry name" value="Aminotransferase_I/II_large"/>
</dbReference>
<evidence type="ECO:0000313" key="8">
    <source>
        <dbReference type="EMBL" id="EFC06261.1"/>
    </source>
</evidence>
<sequence length="392" mass="44664">MNYQELLAKNAKKMRPSGIRKFFDLVLEMPECISLGVGEPDFQTPWVIREEAIHSLEWGLTKYTANAGLKELRQEILQYQKRKYNLDYQLENIFVSVGGSEGIDVAIRALVEPEDEVILPEPCFVSYEPLVTLTGGIPISIETKEENEFRLKARDLKKKISPKTKLLVLSYPNNPTGAILEKKDLQELADVLKDTNITILSDEIYSELVYGKEGFHSIAQIPGMKERTLIINGFSKTFSMTGWRLGYCLGPKDLIQTMTKIHQSSIMAAPTISQYAAITALKNCDKQVEQMRHQYDLRRQYLVRKLNRMGLKTFEPKGAFYVFPNISILGLTSEEFCERLLEEEHVAIIPGTAFGQSGEGFARISYAYSLEYLQEAMNRIEHFLEVHKRGSS</sequence>
<evidence type="ECO:0000313" key="9">
    <source>
        <dbReference type="Proteomes" id="UP000005017"/>
    </source>
</evidence>
<feature type="domain" description="Aminotransferase class I/classII large" evidence="7">
    <location>
        <begin position="31"/>
        <end position="380"/>
    </location>
</feature>
<dbReference type="AlphaFoldDB" id="D2MMI5"/>
<evidence type="ECO:0000256" key="1">
    <source>
        <dbReference type="ARBA" id="ARBA00001933"/>
    </source>
</evidence>
<dbReference type="OrthoDB" id="9802328at2"/>
<evidence type="ECO:0000259" key="7">
    <source>
        <dbReference type="Pfam" id="PF00155"/>
    </source>
</evidence>
<dbReference type="CDD" id="cd00609">
    <property type="entry name" value="AAT_like"/>
    <property type="match status" value="1"/>
</dbReference>
<dbReference type="STRING" id="679192.HMPREF9013_0964"/>
<dbReference type="InterPro" id="IPR004838">
    <property type="entry name" value="NHTrfase_class1_PyrdxlP-BS"/>
</dbReference>
<name>D2MMI5_9FIRM</name>
<dbReference type="EC" id="2.6.1.-" evidence="6"/>
<dbReference type="InterPro" id="IPR015421">
    <property type="entry name" value="PyrdxlP-dep_Trfase_major"/>
</dbReference>
<comment type="cofactor">
    <cofactor evidence="1 6">
        <name>pyridoxal 5'-phosphate</name>
        <dbReference type="ChEBI" id="CHEBI:597326"/>
    </cofactor>
</comment>
<evidence type="ECO:0000256" key="3">
    <source>
        <dbReference type="ARBA" id="ARBA00022576"/>
    </source>
</evidence>
<accession>D2MMI5</accession>
<gene>
    <name evidence="8" type="ORF">HMPREF9013_0964</name>
</gene>
<comment type="caution">
    <text evidence="8">The sequence shown here is derived from an EMBL/GenBank/DDBJ whole genome shotgun (WGS) entry which is preliminary data.</text>
</comment>
<dbReference type="Gene3D" id="3.90.1150.10">
    <property type="entry name" value="Aspartate Aminotransferase, domain 1"/>
    <property type="match status" value="1"/>
</dbReference>
<organism evidence="8 9">
    <name type="scientific">Bulleidia extructa W1219</name>
    <dbReference type="NCBI Taxonomy" id="679192"/>
    <lineage>
        <taxon>Bacteria</taxon>
        <taxon>Bacillati</taxon>
        <taxon>Bacillota</taxon>
        <taxon>Erysipelotrichia</taxon>
        <taxon>Erysipelotrichales</taxon>
        <taxon>Erysipelotrichaceae</taxon>
        <taxon>Bulleidia</taxon>
    </lineage>
</organism>
<dbReference type="RefSeq" id="WP_006626606.1">
    <property type="nucleotide sequence ID" value="NZ_ADFR01000002.1"/>
</dbReference>
<dbReference type="GO" id="GO:0008483">
    <property type="term" value="F:transaminase activity"/>
    <property type="evidence" value="ECO:0007669"/>
    <property type="project" value="UniProtKB-KW"/>
</dbReference>
<dbReference type="Pfam" id="PF00155">
    <property type="entry name" value="Aminotran_1_2"/>
    <property type="match status" value="1"/>
</dbReference>
<dbReference type="InterPro" id="IPR015422">
    <property type="entry name" value="PyrdxlP-dep_Trfase_small"/>
</dbReference>
<comment type="similarity">
    <text evidence="2 6">Belongs to the class-I pyridoxal-phosphate-dependent aminotransferase family.</text>
</comment>
<evidence type="ECO:0000256" key="4">
    <source>
        <dbReference type="ARBA" id="ARBA00022679"/>
    </source>
</evidence>
<keyword evidence="5" id="KW-0663">Pyridoxal phosphate</keyword>
<dbReference type="EMBL" id="ADFR01000002">
    <property type="protein sequence ID" value="EFC06261.1"/>
    <property type="molecule type" value="Genomic_DNA"/>
</dbReference>
<dbReference type="InterPro" id="IPR015424">
    <property type="entry name" value="PyrdxlP-dep_Trfase"/>
</dbReference>
<evidence type="ECO:0000256" key="2">
    <source>
        <dbReference type="ARBA" id="ARBA00007441"/>
    </source>
</evidence>
<keyword evidence="9" id="KW-1185">Reference proteome</keyword>
<dbReference type="GO" id="GO:0006520">
    <property type="term" value="P:amino acid metabolic process"/>
    <property type="evidence" value="ECO:0007669"/>
    <property type="project" value="InterPro"/>
</dbReference>
<keyword evidence="3 6" id="KW-0032">Aminotransferase</keyword>
<evidence type="ECO:0000256" key="6">
    <source>
        <dbReference type="RuleBase" id="RU000481"/>
    </source>
</evidence>
<keyword evidence="4 6" id="KW-0808">Transferase</keyword>
<dbReference type="SUPFAM" id="SSF53383">
    <property type="entry name" value="PLP-dependent transferases"/>
    <property type="match status" value="1"/>
</dbReference>
<dbReference type="PANTHER" id="PTHR46383">
    <property type="entry name" value="ASPARTATE AMINOTRANSFERASE"/>
    <property type="match status" value="1"/>
</dbReference>
<evidence type="ECO:0000256" key="5">
    <source>
        <dbReference type="ARBA" id="ARBA00022898"/>
    </source>
</evidence>
<dbReference type="InterPro" id="IPR050596">
    <property type="entry name" value="AspAT/PAT-like"/>
</dbReference>
<dbReference type="FunFam" id="3.40.640.10:FF:000033">
    <property type="entry name" value="Aspartate aminotransferase"/>
    <property type="match status" value="1"/>
</dbReference>
<dbReference type="PROSITE" id="PS00105">
    <property type="entry name" value="AA_TRANSFER_CLASS_1"/>
    <property type="match status" value="1"/>
</dbReference>
<dbReference type="GO" id="GO:0030170">
    <property type="term" value="F:pyridoxal phosphate binding"/>
    <property type="evidence" value="ECO:0007669"/>
    <property type="project" value="InterPro"/>
</dbReference>
<dbReference type="Gene3D" id="3.40.640.10">
    <property type="entry name" value="Type I PLP-dependent aspartate aminotransferase-like (Major domain)"/>
    <property type="match status" value="1"/>
</dbReference>
<dbReference type="Proteomes" id="UP000005017">
    <property type="component" value="Unassembled WGS sequence"/>
</dbReference>